<dbReference type="EMBL" id="CP025704">
    <property type="protein sequence ID" value="AUN96923.1"/>
    <property type="molecule type" value="Genomic_DNA"/>
</dbReference>
<keyword evidence="4" id="KW-1185">Reference proteome</keyword>
<evidence type="ECO:0000313" key="3">
    <source>
        <dbReference type="EMBL" id="CAG23941.1"/>
    </source>
</evidence>
<feature type="signal peptide" evidence="1">
    <location>
        <begin position="1"/>
        <end position="20"/>
    </location>
</feature>
<dbReference type="AlphaFoldDB" id="Q5GQ96"/>
<gene>
    <name evidence="3" type="primary">omp</name>
    <name evidence="2" type="ORF">C0V70_02135</name>
</gene>
<name>Q5GQ96_BACTC</name>
<protein>
    <submittedName>
        <fullName evidence="3">Major outer membrane protein</fullName>
    </submittedName>
</protein>
<dbReference type="EMBL" id="AJ633999">
    <property type="protein sequence ID" value="CAG23941.1"/>
    <property type="molecule type" value="Genomic_DNA"/>
</dbReference>
<proteinExistence type="predicted"/>
<organism evidence="3">
    <name type="scientific">Bacteriovorax stolpii</name>
    <name type="common">Bdellovibrio stolpii</name>
    <dbReference type="NCBI Taxonomy" id="960"/>
    <lineage>
        <taxon>Bacteria</taxon>
        <taxon>Pseudomonadati</taxon>
        <taxon>Bdellovibrionota</taxon>
        <taxon>Bacteriovoracia</taxon>
        <taxon>Bacteriovoracales</taxon>
        <taxon>Bacteriovoracaceae</taxon>
        <taxon>Bacteriovorax</taxon>
    </lineage>
</organism>
<evidence type="ECO:0000256" key="1">
    <source>
        <dbReference type="SAM" id="SignalP"/>
    </source>
</evidence>
<accession>Q5GQ96</accession>
<dbReference type="KEGG" id="bsto:C0V70_02135"/>
<reference evidence="3" key="1">
    <citation type="journal article" date="2005" name="FEMS Microbiol. Lett.">
        <title>Characterization of outer membrane protein fractions of Bdellovibrionales.</title>
        <authorList>
            <person name="Beck S."/>
            <person name="Strauch E."/>
            <person name="Appel B."/>
            <person name="Linscheid M."/>
        </authorList>
    </citation>
    <scope>NUCLEOTIDE SEQUENCE</scope>
    <source>
        <strain evidence="3">DSM 12778</strain>
    </source>
</reference>
<reference evidence="2 4" key="2">
    <citation type="submission" date="2018-01" db="EMBL/GenBank/DDBJ databases">
        <title>Complete genome sequence of Bacteriovorax stolpii DSM12778.</title>
        <authorList>
            <person name="Tang B."/>
            <person name="Chang J."/>
        </authorList>
    </citation>
    <scope>NUCLEOTIDE SEQUENCE [LARGE SCALE GENOMIC DNA]</scope>
    <source>
        <strain evidence="2 4">DSM 12778</strain>
    </source>
</reference>
<dbReference type="RefSeq" id="WP_102242218.1">
    <property type="nucleotide sequence ID" value="NZ_CP025704.1"/>
</dbReference>
<keyword evidence="1" id="KW-0732">Signal</keyword>
<feature type="chain" id="PRO_5015097896" evidence="1">
    <location>
        <begin position="21"/>
        <end position="356"/>
    </location>
</feature>
<sequence>MKKSALVIAGLALLSTNAFASKARLAALGGNDGAANLYVSDKANVFRNAATINTHKNFVVTEWGDNVNADSSTAPRAEGGFFKDAGSLAYGLYLGNDGENDTTRTTNYMAQDNALDLFLGGDAGMQWGARLHYASGKDDTGTVKKKNSAYGVGLGMVMGAAEGYANIDISDKSEGGAAAGDEWNQKPSFTIGGSYDWSGYTFFGEFSNGKVEEKVGTTTTSTKNTDIRVGAGRIWEINPTARVLADASFVYTQEKTTTKDKFMGLPVTFGFEADATSWLTLRGSVGQYVLLNNRKNGTVKSSQANSTTVNGGATLNFGKLAVDGLVGTTDGTGANGKKGVLSTSNLLTRVGVTYNF</sequence>
<evidence type="ECO:0000313" key="4">
    <source>
        <dbReference type="Proteomes" id="UP000235584"/>
    </source>
</evidence>
<evidence type="ECO:0000313" key="2">
    <source>
        <dbReference type="EMBL" id="AUN96923.1"/>
    </source>
</evidence>
<dbReference type="Proteomes" id="UP000235584">
    <property type="component" value="Chromosome"/>
</dbReference>